<dbReference type="SUPFAM" id="SSF69572">
    <property type="entry name" value="Activating enzymes of the ubiquitin-like proteins"/>
    <property type="match status" value="1"/>
</dbReference>
<dbReference type="GO" id="GO:0005737">
    <property type="term" value="C:cytoplasm"/>
    <property type="evidence" value="ECO:0007669"/>
    <property type="project" value="TreeGrafter"/>
</dbReference>
<evidence type="ECO:0000256" key="2">
    <source>
        <dbReference type="ARBA" id="ARBA00004718"/>
    </source>
</evidence>
<evidence type="ECO:0000256" key="6">
    <source>
        <dbReference type="ARBA" id="ARBA00044354"/>
    </source>
</evidence>
<evidence type="ECO:0000313" key="8">
    <source>
        <dbReference type="EMBL" id="KIW20377.1"/>
    </source>
</evidence>
<dbReference type="STRING" id="91928.A0A0D2A6G8"/>
<dbReference type="EMBL" id="KN847492">
    <property type="protein sequence ID" value="KIW20377.1"/>
    <property type="molecule type" value="Genomic_DNA"/>
</dbReference>
<comment type="pathway">
    <text evidence="2">Protein modification; protein sumoylation.</text>
</comment>
<dbReference type="PRINTS" id="PR01849">
    <property type="entry name" value="UBIQUITINACT"/>
</dbReference>
<dbReference type="GO" id="GO:0031510">
    <property type="term" value="C:SUMO activating enzyme complex"/>
    <property type="evidence" value="ECO:0007669"/>
    <property type="project" value="TreeGrafter"/>
</dbReference>
<evidence type="ECO:0000259" key="7">
    <source>
        <dbReference type="Pfam" id="PF00899"/>
    </source>
</evidence>
<gene>
    <name evidence="8" type="ORF">PV08_00952</name>
</gene>
<dbReference type="AlphaFoldDB" id="A0A0D2A6G8"/>
<evidence type="ECO:0000256" key="4">
    <source>
        <dbReference type="ARBA" id="ARBA00022786"/>
    </source>
</evidence>
<keyword evidence="9" id="KW-1185">Reference proteome</keyword>
<dbReference type="InterPro" id="IPR045886">
    <property type="entry name" value="ThiF/MoeB/HesA"/>
</dbReference>
<dbReference type="GeneID" id="27328035"/>
<organism evidence="8 9">
    <name type="scientific">Exophiala spinifera</name>
    <dbReference type="NCBI Taxonomy" id="91928"/>
    <lineage>
        <taxon>Eukaryota</taxon>
        <taxon>Fungi</taxon>
        <taxon>Dikarya</taxon>
        <taxon>Ascomycota</taxon>
        <taxon>Pezizomycotina</taxon>
        <taxon>Eurotiomycetes</taxon>
        <taxon>Chaetothyriomycetidae</taxon>
        <taxon>Chaetothyriales</taxon>
        <taxon>Herpotrichiellaceae</taxon>
        <taxon>Exophiala</taxon>
    </lineage>
</organism>
<keyword evidence="4" id="KW-0833">Ubl conjugation pathway</keyword>
<dbReference type="GO" id="GO:0019948">
    <property type="term" value="F:SUMO activating enzyme activity"/>
    <property type="evidence" value="ECO:0007669"/>
    <property type="project" value="TreeGrafter"/>
</dbReference>
<comment type="similarity">
    <text evidence="3">Belongs to the ubiquitin-activating E1 family.</text>
</comment>
<comment type="subcellular location">
    <subcellularLocation>
        <location evidence="1">Nucleus</location>
    </subcellularLocation>
</comment>
<evidence type="ECO:0000256" key="1">
    <source>
        <dbReference type="ARBA" id="ARBA00004123"/>
    </source>
</evidence>
<reference evidence="8 9" key="1">
    <citation type="submission" date="2015-01" db="EMBL/GenBank/DDBJ databases">
        <title>The Genome Sequence of Exophiala spinifera CBS89968.</title>
        <authorList>
            <consortium name="The Broad Institute Genomics Platform"/>
            <person name="Cuomo C."/>
            <person name="de Hoog S."/>
            <person name="Gorbushina A."/>
            <person name="Stielow B."/>
            <person name="Teixiera M."/>
            <person name="Abouelleil A."/>
            <person name="Chapman S.B."/>
            <person name="Priest M."/>
            <person name="Young S.K."/>
            <person name="Wortman J."/>
            <person name="Nusbaum C."/>
            <person name="Birren B."/>
        </authorList>
    </citation>
    <scope>NUCLEOTIDE SEQUENCE [LARGE SCALE GENOMIC DNA]</scope>
    <source>
        <strain evidence="8 9">CBS 89968</strain>
    </source>
</reference>
<dbReference type="PANTHER" id="PTHR10953">
    <property type="entry name" value="UBIQUITIN-ACTIVATING ENZYME E1"/>
    <property type="match status" value="1"/>
</dbReference>
<dbReference type="Pfam" id="PF00899">
    <property type="entry name" value="ThiF"/>
    <property type="match status" value="1"/>
</dbReference>
<dbReference type="PANTHER" id="PTHR10953:SF162">
    <property type="entry name" value="SUMO-ACTIVATING ENZYME SUBUNIT 1"/>
    <property type="match status" value="1"/>
</dbReference>
<name>A0A0D2A6G8_9EURO</name>
<dbReference type="VEuPathDB" id="FungiDB:PV08_00952"/>
<proteinExistence type="inferred from homology"/>
<evidence type="ECO:0000256" key="5">
    <source>
        <dbReference type="ARBA" id="ARBA00023242"/>
    </source>
</evidence>
<dbReference type="CDD" id="cd01492">
    <property type="entry name" value="Aos1_SUMO"/>
    <property type="match status" value="1"/>
</dbReference>
<dbReference type="InterPro" id="IPR000011">
    <property type="entry name" value="UBQ/SUMO-activ_enz_E1-like"/>
</dbReference>
<evidence type="ECO:0000313" key="9">
    <source>
        <dbReference type="Proteomes" id="UP000053328"/>
    </source>
</evidence>
<dbReference type="Gene3D" id="3.40.50.720">
    <property type="entry name" value="NAD(P)-binding Rossmann-like Domain"/>
    <property type="match status" value="1"/>
</dbReference>
<dbReference type="OrthoDB" id="1708823at2759"/>
<feature type="domain" description="THIF-type NAD/FAD binding fold" evidence="7">
    <location>
        <begin position="77"/>
        <end position="413"/>
    </location>
</feature>
<dbReference type="HOGENOM" id="CLU_002556_4_1_1"/>
<sequence>MNRNGAGEPPQAMNPDPALLAMNGNMPATASLEHLNGQTQMFDPSFASISLPGNGIQSGLLAAVPQQSIPADEVALYDRQIRLWGMQVQEKLRQANVLLIGIKGLGAEIAKNLVLAGIGILTILDHEVVAEEDLGTQFFVDETQIGQNRAEAALPELQKLNPRVQLYLDPNPVVLKDPVYFQSFDIVIATDLMTDVMTLVNMSCRQFNRKFYSAATHGMYGYIFADLGIHQYMVEKPQSNKRAKVGDMDTSTRCVLNVDSKTENEKVTDMITYRETYSLFQLANMSPLPPRDKSTRRKLTRISPLLSCMRALFDFQSQSEGRLPGPNRADLELFTKLAKQKHIELELPEETLRAEFLRSFLQNLGSEMSPVVAFLGGYLAQDVINVLGQKEPPLQNFLLFDGEEFAATQYSLHPHNDDAVSMMSTNGLPMMPGTIPAADAVPVA</sequence>
<dbReference type="InterPro" id="IPR035985">
    <property type="entry name" value="Ubiquitin-activating_enz"/>
</dbReference>
<evidence type="ECO:0000256" key="3">
    <source>
        <dbReference type="ARBA" id="ARBA00005673"/>
    </source>
</evidence>
<accession>A0A0D2A6G8</accession>
<dbReference type="GO" id="GO:0016925">
    <property type="term" value="P:protein sumoylation"/>
    <property type="evidence" value="ECO:0007669"/>
    <property type="project" value="TreeGrafter"/>
</dbReference>
<keyword evidence="5" id="KW-0539">Nucleus</keyword>
<dbReference type="InterPro" id="IPR000594">
    <property type="entry name" value="ThiF_NAD_FAD-bd"/>
</dbReference>
<dbReference type="RefSeq" id="XP_016240593.1">
    <property type="nucleotide sequence ID" value="XM_016375317.1"/>
</dbReference>
<protein>
    <recommendedName>
        <fullName evidence="6">Ubiquitin-like 1-activating enzyme E1A</fullName>
    </recommendedName>
</protein>
<dbReference type="Proteomes" id="UP000053328">
    <property type="component" value="Unassembled WGS sequence"/>
</dbReference>